<dbReference type="InterPro" id="IPR000073">
    <property type="entry name" value="AB_hydrolase_1"/>
</dbReference>
<keyword evidence="3" id="KW-0378">Hydrolase</keyword>
<dbReference type="RefSeq" id="WP_101819226.1">
    <property type="nucleotide sequence ID" value="NZ_PKJC01000002.1"/>
</dbReference>
<sequence>MAAPAPVTVDSPVDEPTPVVLVHGLRVSGATLHRVAEAVAGSAAPGREVATPDLPGHGARRDETFSMSGAVDTVLTEIRRLGPPAVVAGMSMGGYVAMAVAGRHPEAVAALVPMCATTQPSPLLAAPFETFGAVTAFLPRQAAIISQVATRLAVGRQVSADMEIGGLALGSIADVVAGIKRFDALGEIRRYPGRTVFVNGSQDRFRMHEQRFVEAAQNGSLTVIPGASHLFPLIQPELAGRLIGEVAAACDTAAVGGSAEAAGGRPAEGRPIDPADGRPVCVAELDT</sequence>
<protein>
    <submittedName>
        <fullName evidence="3">Alpha/beta hydrolase</fullName>
    </submittedName>
</protein>
<feature type="region of interest" description="Disordered" evidence="1">
    <location>
        <begin position="258"/>
        <end position="278"/>
    </location>
</feature>
<evidence type="ECO:0000313" key="3">
    <source>
        <dbReference type="EMBL" id="PKZ67034.1"/>
    </source>
</evidence>
<dbReference type="Gene3D" id="3.40.50.1820">
    <property type="entry name" value="alpha/beta hydrolase"/>
    <property type="match status" value="1"/>
</dbReference>
<dbReference type="EMBL" id="PKJC01000002">
    <property type="protein sequence ID" value="PKZ67034.1"/>
    <property type="molecule type" value="Genomic_DNA"/>
</dbReference>
<organism evidence="3 4">
    <name type="scientific">Gordonia terrae</name>
    <dbReference type="NCBI Taxonomy" id="2055"/>
    <lineage>
        <taxon>Bacteria</taxon>
        <taxon>Bacillati</taxon>
        <taxon>Actinomycetota</taxon>
        <taxon>Actinomycetes</taxon>
        <taxon>Mycobacteriales</taxon>
        <taxon>Gordoniaceae</taxon>
        <taxon>Gordonia</taxon>
    </lineage>
</organism>
<feature type="domain" description="AB hydrolase-1" evidence="2">
    <location>
        <begin position="19"/>
        <end position="237"/>
    </location>
</feature>
<evidence type="ECO:0000259" key="2">
    <source>
        <dbReference type="Pfam" id="PF12697"/>
    </source>
</evidence>
<reference evidence="3 4" key="1">
    <citation type="submission" date="2017-12" db="EMBL/GenBank/DDBJ databases">
        <title>Phylogenetic diversity of female urinary microbiome.</title>
        <authorList>
            <person name="Thomas-White K."/>
            <person name="Wolfe A.J."/>
        </authorList>
    </citation>
    <scope>NUCLEOTIDE SEQUENCE [LARGE SCALE GENOMIC DNA]</scope>
    <source>
        <strain evidence="3 4">UMB0777</strain>
    </source>
</reference>
<dbReference type="PRINTS" id="PR00111">
    <property type="entry name" value="ABHYDROLASE"/>
</dbReference>
<dbReference type="InterPro" id="IPR050266">
    <property type="entry name" value="AB_hydrolase_sf"/>
</dbReference>
<dbReference type="SUPFAM" id="SSF53474">
    <property type="entry name" value="alpha/beta-Hydrolases"/>
    <property type="match status" value="1"/>
</dbReference>
<dbReference type="Pfam" id="PF12697">
    <property type="entry name" value="Abhydrolase_6"/>
    <property type="match status" value="1"/>
</dbReference>
<comment type="caution">
    <text evidence="3">The sequence shown here is derived from an EMBL/GenBank/DDBJ whole genome shotgun (WGS) entry which is preliminary data.</text>
</comment>
<dbReference type="AlphaFoldDB" id="A0A2I1RD48"/>
<feature type="region of interest" description="Disordered" evidence="1">
    <location>
        <begin position="43"/>
        <end position="63"/>
    </location>
</feature>
<dbReference type="InterPro" id="IPR029058">
    <property type="entry name" value="AB_hydrolase_fold"/>
</dbReference>
<dbReference type="STRING" id="2055.BCM27_08010"/>
<accession>A0A2I1RD48</accession>
<evidence type="ECO:0000313" key="4">
    <source>
        <dbReference type="Proteomes" id="UP000234662"/>
    </source>
</evidence>
<dbReference type="GO" id="GO:0016787">
    <property type="term" value="F:hydrolase activity"/>
    <property type="evidence" value="ECO:0007669"/>
    <property type="project" value="UniProtKB-KW"/>
</dbReference>
<dbReference type="Proteomes" id="UP000234662">
    <property type="component" value="Unassembled WGS sequence"/>
</dbReference>
<proteinExistence type="predicted"/>
<dbReference type="PANTHER" id="PTHR43798">
    <property type="entry name" value="MONOACYLGLYCEROL LIPASE"/>
    <property type="match status" value="1"/>
</dbReference>
<feature type="compositionally biased region" description="Basic and acidic residues" evidence="1">
    <location>
        <begin position="267"/>
        <end position="276"/>
    </location>
</feature>
<evidence type="ECO:0000256" key="1">
    <source>
        <dbReference type="SAM" id="MobiDB-lite"/>
    </source>
</evidence>
<gene>
    <name evidence="3" type="ORF">CYJ73_04800</name>
</gene>
<name>A0A2I1RD48_9ACTN</name>